<evidence type="ECO:0000259" key="23">
    <source>
        <dbReference type="PROSITE" id="PS50837"/>
    </source>
</evidence>
<feature type="region of interest" description="Disordered" evidence="21">
    <location>
        <begin position="226"/>
        <end position="274"/>
    </location>
</feature>
<dbReference type="EC" id="2.7.11.1" evidence="2"/>
<evidence type="ECO:0000256" key="3">
    <source>
        <dbReference type="ARBA" id="ARBA00022553"/>
    </source>
</evidence>
<dbReference type="PROSITE" id="PS50837">
    <property type="entry name" value="NACHT"/>
    <property type="match status" value="1"/>
</dbReference>
<keyword evidence="7" id="KW-0547">Nucleotide-binding</keyword>
<dbReference type="GO" id="GO:0045892">
    <property type="term" value="P:negative regulation of DNA-templated transcription"/>
    <property type="evidence" value="ECO:0007669"/>
    <property type="project" value="UniProtKB-ARBA"/>
</dbReference>
<keyword evidence="8" id="KW-0418">Kinase</keyword>
<keyword evidence="12" id="KW-0342">GTP-binding</keyword>
<dbReference type="GO" id="GO:0034341">
    <property type="term" value="P:response to type II interferon"/>
    <property type="evidence" value="ECO:0007669"/>
    <property type="project" value="UniProtKB-ARBA"/>
</dbReference>
<sequence>MNHFQEILPRVRRIISGPLTSQVHGFLDSLLERELLSREYHQALLQEKDREDLARKISLTLLGKRDLCFNTLAQGCLRSGHKLQTSADSTAGSKGKISGRRCQAMEPGTLAEGSFLRLLQSDMDPLQLVHLYDQMPLGGEEEIEFSPDPDTDTAESINCDQVTKLWNEIEGDESTREAYDSIAALAEYVLRDQHLERLPEDIFESLGADEMAIESPELLPDLVQKCPKRSSSDIAEPHEDPTEPKHRKTELKSQSTTRRPNRGHRWSDPYRAGPPDVPMVTGNLLTVPVGGSSAVASLLSLLPGQDPYPTHPSFEEALLAPSPSNSFLSCVNVTTGEIQMVPTLPTGPQPFLHFSAGNGISNLIICPGDSTIHSLPVSPDRNASPSPFAPSAGDVPNMPEPAAMTSNRGLEEDIPTGTSREATVHPDQPLKRPKLVERFCSALREEYSRSPQRAGPRGRPPPLDGFYIDGDLIRAQLEAKPGKNAGKGLEKELAIYDLAERQKAHVGRREVFASRSGQRRETQVIALLGKAGMGKSAFVRAVCRDWAAGRLPQFEFVFRFEGRRLNLPGARFSLRGLLFELCLQPPERSEEVFKYILRHPERVLILLDASEGLLEGPEGFLHCRGCSSPRESHPIKGLLAGLFQKKLLSGCTLLIAVRPKDRFGHFLAKVDGIVEVTGFSPEQAEAYVARYFDGSPRGEEALTLLRARPYLLSHCHNPGLCRLLCRLCEALLAPGGPADLPATLTGLCVALLRPELAPGGEGAPEDGCRRQLRGLAELAWALGQNHQDALRDDRFPSGELKEFADATGFMQPFPGAGEPGSVFSSFFLQNFLGALKLALTDEAKDKELPKYLALTPRKKKPHDNWLEGVPRLLAGLLFQPRDGCLGLLGGEDRDGAAAKKQKTLLRYLKRLQYGSLGPGRLLELLHCTREACDGYLWRHVASGLPPELSFRGSRLTPPDVHVLGEVLQAAGKEFSLDLRNSGVDLPGLRRLVGLGSVSQFRASLSDTAGLWESLRLQGEHEQLRSATDKFTIDPFKVKTLKDVDELCSLVQIQDSMVQGRRFAEDDAPGGIPAVRNLRKLEFALGPVWGPQGFPKLVEIFAALPSLQHLDLDALSENKIGDEGAAKLSAVFPELKYLETLNLSQNSITDLGAQELARALPCLSSLVTLSLYNNCICDAGAEELAQVLPEMPSLKVLNVQYNKITAAGAQKLTASLRKCPQMETLAMWNPTIPYGFQEHLQQLDSRISLR</sequence>
<evidence type="ECO:0000259" key="22">
    <source>
        <dbReference type="PROSITE" id="PS50209"/>
    </source>
</evidence>
<dbReference type="SMART" id="SM00368">
    <property type="entry name" value="LRR_RI"/>
    <property type="match status" value="4"/>
</dbReference>
<dbReference type="FunFam" id="3.40.50.300:FF:001028">
    <property type="entry name" value="Class II major histocompatibility complex transactivator"/>
    <property type="match status" value="1"/>
</dbReference>
<dbReference type="InParanoid" id="A0A6I8NAI0"/>
<evidence type="ECO:0000256" key="12">
    <source>
        <dbReference type="ARBA" id="ARBA00023134"/>
    </source>
</evidence>
<dbReference type="SUPFAM" id="SSF52047">
    <property type="entry name" value="RNI-like"/>
    <property type="match status" value="1"/>
</dbReference>
<keyword evidence="5" id="KW-0808">Transferase</keyword>
<evidence type="ECO:0000256" key="21">
    <source>
        <dbReference type="SAM" id="MobiDB-lite"/>
    </source>
</evidence>
<dbReference type="Gene3D" id="3.80.10.10">
    <property type="entry name" value="Ribonuclease Inhibitor"/>
    <property type="match status" value="1"/>
</dbReference>
<evidence type="ECO:0000256" key="14">
    <source>
        <dbReference type="ARBA" id="ARBA00023163"/>
    </source>
</evidence>
<dbReference type="Pfam" id="PF13516">
    <property type="entry name" value="LRR_6"/>
    <property type="match status" value="3"/>
</dbReference>
<dbReference type="GO" id="GO:0045348">
    <property type="term" value="P:positive regulation of MHC class II biosynthetic process"/>
    <property type="evidence" value="ECO:0000318"/>
    <property type="project" value="GO_Central"/>
</dbReference>
<dbReference type="InterPro" id="IPR032675">
    <property type="entry name" value="LRR_dom_sf"/>
</dbReference>
<dbReference type="GO" id="GO:0016605">
    <property type="term" value="C:PML body"/>
    <property type="evidence" value="ECO:0007669"/>
    <property type="project" value="UniProtKB-SubCell"/>
</dbReference>
<evidence type="ECO:0000313" key="24">
    <source>
        <dbReference type="Ensembl" id="ENSOANP00000037828.1"/>
    </source>
</evidence>
<dbReference type="KEGG" id="oaa:100086874"/>
<dbReference type="OrthoDB" id="120976at2759"/>
<dbReference type="RefSeq" id="XP_028913463.1">
    <property type="nucleotide sequence ID" value="XM_029057630.2"/>
</dbReference>
<reference evidence="24" key="3">
    <citation type="submission" date="2025-09" db="UniProtKB">
        <authorList>
            <consortium name="Ensembl"/>
        </authorList>
    </citation>
    <scope>IDENTIFICATION</scope>
    <source>
        <strain evidence="24">Glennie</strain>
    </source>
</reference>
<reference evidence="24" key="2">
    <citation type="submission" date="2025-08" db="UniProtKB">
        <authorList>
            <consortium name="Ensembl"/>
        </authorList>
    </citation>
    <scope>IDENTIFICATION</scope>
    <source>
        <strain evidence="24">Glennie</strain>
    </source>
</reference>
<protein>
    <recommendedName>
        <fullName evidence="20">MHC class II transactivator</fullName>
        <ecNumber evidence="2">2.7.11.1</ecNumber>
    </recommendedName>
</protein>
<dbReference type="FunFam" id="3.80.10.10:FF:000157">
    <property type="entry name" value="Class II major histocompatibility complex transactivator"/>
    <property type="match status" value="1"/>
</dbReference>
<evidence type="ECO:0000256" key="19">
    <source>
        <dbReference type="ARBA" id="ARBA00062130"/>
    </source>
</evidence>
<feature type="compositionally biased region" description="Basic and acidic residues" evidence="21">
    <location>
        <begin position="235"/>
        <end position="244"/>
    </location>
</feature>
<accession>A0A6I8NAI0</accession>
<dbReference type="Gene3D" id="3.40.50.300">
    <property type="entry name" value="P-loop containing nucleotide triphosphate hydrolases"/>
    <property type="match status" value="1"/>
</dbReference>
<keyword evidence="9" id="KW-0067">ATP-binding</keyword>
<dbReference type="PROSITE" id="PS50209">
    <property type="entry name" value="CARD"/>
    <property type="match status" value="1"/>
</dbReference>
<dbReference type="GO" id="GO:0005524">
    <property type="term" value="F:ATP binding"/>
    <property type="evidence" value="ECO:0007669"/>
    <property type="project" value="UniProtKB-KW"/>
</dbReference>
<keyword evidence="13" id="KW-0010">Activator</keyword>
<dbReference type="PROSITE" id="PS51450">
    <property type="entry name" value="LRR"/>
    <property type="match status" value="1"/>
</dbReference>
<evidence type="ECO:0000256" key="6">
    <source>
        <dbReference type="ARBA" id="ARBA00022737"/>
    </source>
</evidence>
<comment type="catalytic activity">
    <reaction evidence="18">
        <text>L-seryl-[protein] + ATP = O-phospho-L-seryl-[protein] + ADP + H(+)</text>
        <dbReference type="Rhea" id="RHEA:17989"/>
        <dbReference type="Rhea" id="RHEA-COMP:9863"/>
        <dbReference type="Rhea" id="RHEA-COMP:11604"/>
        <dbReference type="ChEBI" id="CHEBI:15378"/>
        <dbReference type="ChEBI" id="CHEBI:29999"/>
        <dbReference type="ChEBI" id="CHEBI:30616"/>
        <dbReference type="ChEBI" id="CHEBI:83421"/>
        <dbReference type="ChEBI" id="CHEBI:456216"/>
        <dbReference type="EC" id="2.7.11.1"/>
    </reaction>
</comment>
<dbReference type="InterPro" id="IPR001611">
    <property type="entry name" value="Leu-rich_rpt"/>
</dbReference>
<evidence type="ECO:0000256" key="16">
    <source>
        <dbReference type="ARBA" id="ARBA00023315"/>
    </source>
</evidence>
<reference evidence="24 25" key="1">
    <citation type="journal article" date="2008" name="Nature">
        <title>Genome analysis of the platypus reveals unique signatures of evolution.</title>
        <authorList>
            <person name="Warren W.C."/>
            <person name="Hillier L.W."/>
            <person name="Marshall Graves J.A."/>
            <person name="Birney E."/>
            <person name="Ponting C.P."/>
            <person name="Grutzner F."/>
            <person name="Belov K."/>
            <person name="Miller W."/>
            <person name="Clarke L."/>
            <person name="Chinwalla A.T."/>
            <person name="Yang S.P."/>
            <person name="Heger A."/>
            <person name="Locke D.P."/>
            <person name="Miethke P."/>
            <person name="Waters P.D."/>
            <person name="Veyrunes F."/>
            <person name="Fulton L."/>
            <person name="Fulton B."/>
            <person name="Graves T."/>
            <person name="Wallis J."/>
            <person name="Puente X.S."/>
            <person name="Lopez-Otin C."/>
            <person name="Ordonez G.R."/>
            <person name="Eichler E.E."/>
            <person name="Chen L."/>
            <person name="Cheng Z."/>
            <person name="Deakin J.E."/>
            <person name="Alsop A."/>
            <person name="Thompson K."/>
            <person name="Kirby P."/>
            <person name="Papenfuss A.T."/>
            <person name="Wakefield M.J."/>
            <person name="Olender T."/>
            <person name="Lancet D."/>
            <person name="Huttley G.A."/>
            <person name="Smit A.F."/>
            <person name="Pask A."/>
            <person name="Temple-Smith P."/>
            <person name="Batzer M.A."/>
            <person name="Walker J.A."/>
            <person name="Konkel M.K."/>
            <person name="Harris R.S."/>
            <person name="Whittington C.M."/>
            <person name="Wong E.S."/>
            <person name="Gemmell N.J."/>
            <person name="Buschiazzo E."/>
            <person name="Vargas Jentzsch I.M."/>
            <person name="Merkel A."/>
            <person name="Schmitz J."/>
            <person name="Zemann A."/>
            <person name="Churakov G."/>
            <person name="Kriegs J.O."/>
            <person name="Brosius J."/>
            <person name="Murchison E.P."/>
            <person name="Sachidanandam R."/>
            <person name="Smith C."/>
            <person name="Hannon G.J."/>
            <person name="Tsend-Ayush E."/>
            <person name="McMillan D."/>
            <person name="Attenborough R."/>
            <person name="Rens W."/>
            <person name="Ferguson-Smith M."/>
            <person name="Lefevre C.M."/>
            <person name="Sharp J.A."/>
            <person name="Nicholas K.R."/>
            <person name="Ray D.A."/>
            <person name="Kube M."/>
            <person name="Reinhardt R."/>
            <person name="Pringle T.H."/>
            <person name="Taylor J."/>
            <person name="Jones R.C."/>
            <person name="Nixon B."/>
            <person name="Dacheux J.L."/>
            <person name="Niwa H."/>
            <person name="Sekita Y."/>
            <person name="Huang X."/>
            <person name="Stark A."/>
            <person name="Kheradpour P."/>
            <person name="Kellis M."/>
            <person name="Flicek P."/>
            <person name="Chen Y."/>
            <person name="Webber C."/>
            <person name="Hardison R."/>
            <person name="Nelson J."/>
            <person name="Hallsworth-Pepin K."/>
            <person name="Delehaunty K."/>
            <person name="Markovic C."/>
            <person name="Minx P."/>
            <person name="Feng Y."/>
            <person name="Kremitzki C."/>
            <person name="Mitreva M."/>
            <person name="Glasscock J."/>
            <person name="Wylie T."/>
            <person name="Wohldmann P."/>
            <person name="Thiru P."/>
            <person name="Nhan M.N."/>
            <person name="Pohl C.S."/>
            <person name="Smith S.M."/>
            <person name="Hou S."/>
            <person name="Nefedov M."/>
            <person name="de Jong P.J."/>
            <person name="Renfree M.B."/>
            <person name="Mardis E.R."/>
            <person name="Wilson R.K."/>
        </authorList>
    </citation>
    <scope>NUCLEOTIDE SEQUENCE [LARGE SCALE GENOMIC DNA]</scope>
    <source>
        <strain evidence="24 25">Glennie</strain>
    </source>
</reference>
<dbReference type="GeneID" id="100086874"/>
<evidence type="ECO:0000313" key="25">
    <source>
        <dbReference type="Proteomes" id="UP000002279"/>
    </source>
</evidence>
<dbReference type="FunCoup" id="A0A6I8NAI0">
    <property type="interactions" value="1133"/>
</dbReference>
<dbReference type="GO" id="GO:0045345">
    <property type="term" value="P:positive regulation of MHC class I biosynthetic process"/>
    <property type="evidence" value="ECO:0000318"/>
    <property type="project" value="GO_Central"/>
</dbReference>
<dbReference type="GeneTree" id="ENSGT00940000161578"/>
<feature type="domain" description="CARD" evidence="22">
    <location>
        <begin position="1"/>
        <end position="57"/>
    </location>
</feature>
<gene>
    <name evidence="24" type="primary">CIITA</name>
</gene>
<dbReference type="GO" id="GO:0005525">
    <property type="term" value="F:GTP binding"/>
    <property type="evidence" value="ECO:0007669"/>
    <property type="project" value="UniProtKB-KW"/>
</dbReference>
<organism evidence="24 25">
    <name type="scientific">Ornithorhynchus anatinus</name>
    <name type="common">Duckbill platypus</name>
    <dbReference type="NCBI Taxonomy" id="9258"/>
    <lineage>
        <taxon>Eukaryota</taxon>
        <taxon>Metazoa</taxon>
        <taxon>Chordata</taxon>
        <taxon>Craniata</taxon>
        <taxon>Vertebrata</taxon>
        <taxon>Euteleostomi</taxon>
        <taxon>Mammalia</taxon>
        <taxon>Monotremata</taxon>
        <taxon>Ornithorhynchidae</taxon>
        <taxon>Ornithorhynchus</taxon>
    </lineage>
</organism>
<evidence type="ECO:0000256" key="7">
    <source>
        <dbReference type="ARBA" id="ARBA00022741"/>
    </source>
</evidence>
<dbReference type="GO" id="GO:0045944">
    <property type="term" value="P:positive regulation of transcription by RNA polymerase II"/>
    <property type="evidence" value="ECO:0000318"/>
    <property type="project" value="GO_Central"/>
</dbReference>
<evidence type="ECO:0000256" key="18">
    <source>
        <dbReference type="ARBA" id="ARBA00048679"/>
    </source>
</evidence>
<dbReference type="InterPro" id="IPR027417">
    <property type="entry name" value="P-loop_NTPase"/>
</dbReference>
<dbReference type="GO" id="GO:0042981">
    <property type="term" value="P:regulation of apoptotic process"/>
    <property type="evidence" value="ECO:0007669"/>
    <property type="project" value="InterPro"/>
</dbReference>
<comment type="subunit">
    <text evidence="19">Interacts with ZXDA and ZXDC. Interacts with PML (isoform PML-2). Interacts with TAF7; interaction inhibits CIITA acetyltransferase activity, thereby repressing transcription.</text>
</comment>
<evidence type="ECO:0000256" key="10">
    <source>
        <dbReference type="ARBA" id="ARBA00022843"/>
    </source>
</evidence>
<evidence type="ECO:0000256" key="17">
    <source>
        <dbReference type="ARBA" id="ARBA00047899"/>
    </source>
</evidence>
<evidence type="ECO:0000256" key="20">
    <source>
        <dbReference type="ARBA" id="ARBA00073217"/>
    </source>
</evidence>
<evidence type="ECO:0000256" key="4">
    <source>
        <dbReference type="ARBA" id="ARBA00022614"/>
    </source>
</evidence>
<dbReference type="GO" id="GO:0016746">
    <property type="term" value="F:acyltransferase activity"/>
    <property type="evidence" value="ECO:0007669"/>
    <property type="project" value="UniProtKB-KW"/>
</dbReference>
<dbReference type="SUPFAM" id="SSF52540">
    <property type="entry name" value="P-loop containing nucleoside triphosphate hydrolases"/>
    <property type="match status" value="1"/>
</dbReference>
<dbReference type="CTD" id="4261"/>
<dbReference type="OMA" id="PFAFPRH"/>
<dbReference type="CDD" id="cd00116">
    <property type="entry name" value="LRR_RI"/>
    <property type="match status" value="1"/>
</dbReference>
<keyword evidence="10" id="KW-0832">Ubl conjugation</keyword>
<keyword evidence="16" id="KW-0012">Acyltransferase</keyword>
<dbReference type="PANTHER" id="PTHR47189:SF1">
    <property type="entry name" value="MHC CLASS II TRANSACTIVATOR"/>
    <property type="match status" value="1"/>
</dbReference>
<dbReference type="AlphaFoldDB" id="A0A6I8NAI0"/>
<dbReference type="Bgee" id="ENSOANG00000007052">
    <property type="expression patterns" value="Expressed in adult mammalian kidney and 5 other cell types or tissues"/>
</dbReference>
<dbReference type="PRINTS" id="PR01719">
    <property type="entry name" value="MHCIIACTVATR"/>
</dbReference>
<feature type="domain" description="NACHT" evidence="23">
    <location>
        <begin position="523"/>
        <end position="659"/>
    </location>
</feature>
<evidence type="ECO:0000256" key="1">
    <source>
        <dbReference type="ARBA" id="ARBA00004322"/>
    </source>
</evidence>
<evidence type="ECO:0000256" key="13">
    <source>
        <dbReference type="ARBA" id="ARBA00023159"/>
    </source>
</evidence>
<dbReference type="Pfam" id="PF05729">
    <property type="entry name" value="NACHT"/>
    <property type="match status" value="1"/>
</dbReference>
<keyword evidence="15" id="KW-0539">Nucleus</keyword>
<keyword evidence="4" id="KW-0433">Leucine-rich repeat</keyword>
<dbReference type="Ensembl" id="ENSOANT00000058779.1">
    <property type="protein sequence ID" value="ENSOANP00000037828.1"/>
    <property type="gene ID" value="ENSOANG00000007052.4"/>
</dbReference>
<evidence type="ECO:0000256" key="8">
    <source>
        <dbReference type="ARBA" id="ARBA00022777"/>
    </source>
</evidence>
<feature type="region of interest" description="Disordered" evidence="21">
    <location>
        <begin position="378"/>
        <end position="401"/>
    </location>
</feature>
<evidence type="ECO:0000256" key="11">
    <source>
        <dbReference type="ARBA" id="ARBA00023015"/>
    </source>
</evidence>
<name>A0A6I8NAI0_ORNAN</name>
<keyword evidence="6" id="KW-0677">Repeat</keyword>
<dbReference type="InterPro" id="IPR007111">
    <property type="entry name" value="NACHT_NTPase"/>
</dbReference>
<dbReference type="InterPro" id="IPR008095">
    <property type="entry name" value="MHC_II_transact"/>
</dbReference>
<keyword evidence="25" id="KW-1185">Reference proteome</keyword>
<proteinExistence type="predicted"/>
<keyword evidence="11" id="KW-0805">Transcription regulation</keyword>
<comment type="catalytic activity">
    <reaction evidence="17">
        <text>L-threonyl-[protein] + ATP = O-phospho-L-threonyl-[protein] + ADP + H(+)</text>
        <dbReference type="Rhea" id="RHEA:46608"/>
        <dbReference type="Rhea" id="RHEA-COMP:11060"/>
        <dbReference type="Rhea" id="RHEA-COMP:11605"/>
        <dbReference type="ChEBI" id="CHEBI:15378"/>
        <dbReference type="ChEBI" id="CHEBI:30013"/>
        <dbReference type="ChEBI" id="CHEBI:30616"/>
        <dbReference type="ChEBI" id="CHEBI:61977"/>
        <dbReference type="ChEBI" id="CHEBI:456216"/>
        <dbReference type="EC" id="2.7.11.1"/>
    </reaction>
</comment>
<evidence type="ECO:0000256" key="2">
    <source>
        <dbReference type="ARBA" id="ARBA00012513"/>
    </source>
</evidence>
<keyword evidence="14" id="KW-0804">Transcription</keyword>
<evidence type="ECO:0000256" key="5">
    <source>
        <dbReference type="ARBA" id="ARBA00022679"/>
    </source>
</evidence>
<dbReference type="PANTHER" id="PTHR47189">
    <property type="entry name" value="MHC CLASS II TRANSACTIVATOR"/>
    <property type="match status" value="1"/>
</dbReference>
<dbReference type="InterPro" id="IPR001315">
    <property type="entry name" value="CARD"/>
</dbReference>
<keyword evidence="3" id="KW-0597">Phosphoprotein</keyword>
<dbReference type="GO" id="GO:0004674">
    <property type="term" value="F:protein serine/threonine kinase activity"/>
    <property type="evidence" value="ECO:0007669"/>
    <property type="project" value="UniProtKB-EC"/>
</dbReference>
<evidence type="ECO:0000256" key="15">
    <source>
        <dbReference type="ARBA" id="ARBA00023242"/>
    </source>
</evidence>
<dbReference type="Proteomes" id="UP000002279">
    <property type="component" value="Chromosome 2"/>
</dbReference>
<evidence type="ECO:0000256" key="9">
    <source>
        <dbReference type="ARBA" id="ARBA00022840"/>
    </source>
</evidence>
<comment type="subcellular location">
    <subcellularLocation>
        <location evidence="1">Nucleus</location>
        <location evidence="1">PML body</location>
    </subcellularLocation>
</comment>